<protein>
    <submittedName>
        <fullName evidence="1">Uncharacterized protein</fullName>
    </submittedName>
</protein>
<sequence length="76" mass="8329">MCGVGECVCQLRMNTPEVGVANRPRLRQGQTDRIVEDDRRERISTMIATKGYGITGLSIGDGSIVIRGEGFCKWLG</sequence>
<evidence type="ECO:0000313" key="2">
    <source>
        <dbReference type="Proteomes" id="UP000270094"/>
    </source>
</evidence>
<gene>
    <name evidence="1" type="ORF">SVUK_LOCUS16852</name>
</gene>
<keyword evidence="2" id="KW-1185">Reference proteome</keyword>
<dbReference type="AlphaFoldDB" id="A0A3P7JSS5"/>
<evidence type="ECO:0000313" key="1">
    <source>
        <dbReference type="EMBL" id="VDM81854.1"/>
    </source>
</evidence>
<accession>A0A3P7JSS5</accession>
<dbReference type="EMBL" id="UYYB01114846">
    <property type="protein sequence ID" value="VDM81854.1"/>
    <property type="molecule type" value="Genomic_DNA"/>
</dbReference>
<name>A0A3P7JSS5_STRVU</name>
<dbReference type="Proteomes" id="UP000270094">
    <property type="component" value="Unassembled WGS sequence"/>
</dbReference>
<proteinExistence type="predicted"/>
<organism evidence="1 2">
    <name type="scientific">Strongylus vulgaris</name>
    <name type="common">Blood worm</name>
    <dbReference type="NCBI Taxonomy" id="40348"/>
    <lineage>
        <taxon>Eukaryota</taxon>
        <taxon>Metazoa</taxon>
        <taxon>Ecdysozoa</taxon>
        <taxon>Nematoda</taxon>
        <taxon>Chromadorea</taxon>
        <taxon>Rhabditida</taxon>
        <taxon>Rhabditina</taxon>
        <taxon>Rhabditomorpha</taxon>
        <taxon>Strongyloidea</taxon>
        <taxon>Strongylidae</taxon>
        <taxon>Strongylus</taxon>
    </lineage>
</organism>
<reference evidence="1 2" key="1">
    <citation type="submission" date="2018-11" db="EMBL/GenBank/DDBJ databases">
        <authorList>
            <consortium name="Pathogen Informatics"/>
        </authorList>
    </citation>
    <scope>NUCLEOTIDE SEQUENCE [LARGE SCALE GENOMIC DNA]</scope>
</reference>